<keyword evidence="2" id="KW-1185">Reference proteome</keyword>
<dbReference type="Proteomes" id="UP001633002">
    <property type="component" value="Unassembled WGS sequence"/>
</dbReference>
<proteinExistence type="predicted"/>
<dbReference type="EMBL" id="JBJQOH010000005">
    <property type="protein sequence ID" value="KAL3686538.1"/>
    <property type="molecule type" value="Genomic_DNA"/>
</dbReference>
<protein>
    <submittedName>
        <fullName evidence="1">Uncharacterized protein</fullName>
    </submittedName>
</protein>
<gene>
    <name evidence="1" type="ORF">R1sor_009112</name>
</gene>
<organism evidence="1 2">
    <name type="scientific">Riccia sorocarpa</name>
    <dbReference type="NCBI Taxonomy" id="122646"/>
    <lineage>
        <taxon>Eukaryota</taxon>
        <taxon>Viridiplantae</taxon>
        <taxon>Streptophyta</taxon>
        <taxon>Embryophyta</taxon>
        <taxon>Marchantiophyta</taxon>
        <taxon>Marchantiopsida</taxon>
        <taxon>Marchantiidae</taxon>
        <taxon>Marchantiales</taxon>
        <taxon>Ricciaceae</taxon>
        <taxon>Riccia</taxon>
    </lineage>
</organism>
<evidence type="ECO:0000313" key="1">
    <source>
        <dbReference type="EMBL" id="KAL3686538.1"/>
    </source>
</evidence>
<reference evidence="1 2" key="1">
    <citation type="submission" date="2024-09" db="EMBL/GenBank/DDBJ databases">
        <title>Chromosome-scale assembly of Riccia sorocarpa.</title>
        <authorList>
            <person name="Paukszto L."/>
        </authorList>
    </citation>
    <scope>NUCLEOTIDE SEQUENCE [LARGE SCALE GENOMIC DNA]</scope>
    <source>
        <strain evidence="1">LP-2024</strain>
        <tissue evidence="1">Aerial parts of the thallus</tissue>
    </source>
</reference>
<name>A0ABD3H4V3_9MARC</name>
<evidence type="ECO:0000313" key="2">
    <source>
        <dbReference type="Proteomes" id="UP001633002"/>
    </source>
</evidence>
<dbReference type="AlphaFoldDB" id="A0ABD3H4V3"/>
<comment type="caution">
    <text evidence="1">The sequence shown here is derived from an EMBL/GenBank/DDBJ whole genome shotgun (WGS) entry which is preliminary data.</text>
</comment>
<accession>A0ABD3H4V3</accession>
<sequence>MLKETLDEKTERQEVPDYDKVLQDMDIKLGDHRSGADIHRRTSNNLRIIGVEEVEGEDAQEVATKLLREALQLQTPAVEHVVPVGK</sequence>